<evidence type="ECO:0000313" key="1">
    <source>
        <dbReference type="EMBL" id="MFC3959756.1"/>
    </source>
</evidence>
<keyword evidence="2" id="KW-1185">Reference proteome</keyword>
<evidence type="ECO:0000313" key="2">
    <source>
        <dbReference type="Proteomes" id="UP001595846"/>
    </source>
</evidence>
<dbReference type="EMBL" id="JBHSAQ010000013">
    <property type="protein sequence ID" value="MFC3959756.1"/>
    <property type="molecule type" value="Genomic_DNA"/>
</dbReference>
<organism evidence="1 2">
    <name type="scientific">Halovivax cerinus</name>
    <dbReference type="NCBI Taxonomy" id="1487865"/>
    <lineage>
        <taxon>Archaea</taxon>
        <taxon>Methanobacteriati</taxon>
        <taxon>Methanobacteriota</taxon>
        <taxon>Stenosarchaea group</taxon>
        <taxon>Halobacteria</taxon>
        <taxon>Halobacteriales</taxon>
        <taxon>Natrialbaceae</taxon>
        <taxon>Halovivax</taxon>
    </lineage>
</organism>
<reference evidence="1 2" key="1">
    <citation type="journal article" date="2019" name="Int. J. Syst. Evol. Microbiol.">
        <title>The Global Catalogue of Microorganisms (GCM) 10K type strain sequencing project: providing services to taxonomists for standard genome sequencing and annotation.</title>
        <authorList>
            <consortium name="The Broad Institute Genomics Platform"/>
            <consortium name="The Broad Institute Genome Sequencing Center for Infectious Disease"/>
            <person name="Wu L."/>
            <person name="Ma J."/>
        </authorList>
    </citation>
    <scope>NUCLEOTIDE SEQUENCE [LARGE SCALE GENOMIC DNA]</scope>
    <source>
        <strain evidence="1 2">IBRC-M 10256</strain>
    </source>
</reference>
<name>A0ABD5NRY7_9EURY</name>
<protein>
    <submittedName>
        <fullName evidence="1">Uncharacterized protein</fullName>
    </submittedName>
</protein>
<dbReference type="RefSeq" id="WP_256533270.1">
    <property type="nucleotide sequence ID" value="NZ_CP101824.1"/>
</dbReference>
<dbReference type="GeneID" id="73902382"/>
<proteinExistence type="predicted"/>
<accession>A0ABD5NRY7</accession>
<comment type="caution">
    <text evidence="1">The sequence shown here is derived from an EMBL/GenBank/DDBJ whole genome shotgun (WGS) entry which is preliminary data.</text>
</comment>
<gene>
    <name evidence="1" type="ORF">ACFOUR_15445</name>
</gene>
<sequence length="105" mass="12468">MRRTRHLCALLRPLVSKHRYGAPLSEDELIRQTAFEKHEEGAVRDAISYLRTQPFIQSFDTRGIRLDSSTFGRLADFLYQECDWPAWEITTKLKHYEGWDDHDWA</sequence>
<dbReference type="AlphaFoldDB" id="A0ABD5NRY7"/>
<dbReference type="Proteomes" id="UP001595846">
    <property type="component" value="Unassembled WGS sequence"/>
</dbReference>